<dbReference type="EMBL" id="CP025989">
    <property type="protein sequence ID" value="AWD33422.1"/>
    <property type="molecule type" value="Genomic_DNA"/>
</dbReference>
<gene>
    <name evidence="1" type="ORF">Fsol_00643</name>
</gene>
<dbReference type="AlphaFoldDB" id="A0A2U8BSV6"/>
<proteinExistence type="predicted"/>
<name>A0A2U8BSV6_9RICK</name>
<dbReference type="KEGG" id="fso:Fsol_00643"/>
<dbReference type="Proteomes" id="UP000244519">
    <property type="component" value="Chromosome"/>
</dbReference>
<evidence type="ECO:0000313" key="1">
    <source>
        <dbReference type="EMBL" id="AWD33422.1"/>
    </source>
</evidence>
<reference evidence="1 2" key="1">
    <citation type="journal article" date="2018" name="Genome Biol. Evol.">
        <title>The Genome Sequence of "Candidatus Fokinia solitaria": Insights on Reductive Evolution in Rickettsiales.</title>
        <authorList>
            <person name="Floriano A.M."/>
            <person name="Castelli M."/>
            <person name="Krenek S."/>
            <person name="Berendonk T.U."/>
            <person name="Bazzocchi C."/>
            <person name="Petroni G."/>
            <person name="Sassera D."/>
        </authorList>
    </citation>
    <scope>NUCLEOTIDE SEQUENCE [LARGE SCALE GENOMIC DNA]</scope>
    <source>
        <strain evidence="1">Rio ETE_ALG 3VII</strain>
    </source>
</reference>
<sequence>MQCEVTRNHLMVSKIFYKVNKRMFLNSVMVAVVLYYEHDLRKHYRVVRHFYNESITTKLVASKRALLFRCR</sequence>
<accession>A0A2U8BSV6</accession>
<keyword evidence="2" id="KW-1185">Reference proteome</keyword>
<organism evidence="1 2">
    <name type="scientific">Candidatus Fokinia solitaria</name>
    <dbReference type="NCBI Taxonomy" id="1802984"/>
    <lineage>
        <taxon>Bacteria</taxon>
        <taxon>Pseudomonadati</taxon>
        <taxon>Pseudomonadota</taxon>
        <taxon>Alphaproteobacteria</taxon>
        <taxon>Rickettsiales</taxon>
        <taxon>Candidatus Midichloriaceae</taxon>
        <taxon>Candidatus Fokinia</taxon>
    </lineage>
</organism>
<protein>
    <submittedName>
        <fullName evidence="1">Uncharacterized protein</fullName>
    </submittedName>
</protein>
<evidence type="ECO:0000313" key="2">
    <source>
        <dbReference type="Proteomes" id="UP000244519"/>
    </source>
</evidence>